<sequence length="238" mass="25546">MPPEAGCETFVNRSLTGFTEAMRTGVSKRMTAPVRGLIAGLATLTALAAGSPARAQTLASLPSSGLAASITGSARPIAAWTEFCERYASECAVDRSEAASITLTPAIWQTINTVNRRVNKAIHAVTDQDHWGVADRWDLAEDGQGDCEDFQLRKRALLADAGLPRRALRMTVVIDEKGEGHAVLTIITDRGDLVLDNKTSVVLPWRQTGYTFIKRESQDAVAWVGLGVAISPVTTANR</sequence>
<reference evidence="1 2" key="1">
    <citation type="submission" date="2019-07" db="EMBL/GenBank/DDBJ databases">
        <title>Whole genome shotgun sequence of Methylobacterium haplocladii NBRC 107714.</title>
        <authorList>
            <person name="Hosoyama A."/>
            <person name="Uohara A."/>
            <person name="Ohji S."/>
            <person name="Ichikawa N."/>
        </authorList>
    </citation>
    <scope>NUCLEOTIDE SEQUENCE [LARGE SCALE GENOMIC DNA]</scope>
    <source>
        <strain evidence="1 2">NBRC 107714</strain>
    </source>
</reference>
<organism evidence="1 2">
    <name type="scientific">Methylobacterium haplocladii</name>
    <dbReference type="NCBI Taxonomy" id="1176176"/>
    <lineage>
        <taxon>Bacteria</taxon>
        <taxon>Pseudomonadati</taxon>
        <taxon>Pseudomonadota</taxon>
        <taxon>Alphaproteobacteria</taxon>
        <taxon>Hyphomicrobiales</taxon>
        <taxon>Methylobacteriaceae</taxon>
        <taxon>Methylobacterium</taxon>
    </lineage>
</organism>
<evidence type="ECO:0000313" key="1">
    <source>
        <dbReference type="EMBL" id="GEO98661.1"/>
    </source>
</evidence>
<dbReference type="PANTHER" id="PTHR39327:SF1">
    <property type="entry name" value="BLR5470 PROTEIN"/>
    <property type="match status" value="1"/>
</dbReference>
<accession>A0A512ILU6</accession>
<dbReference type="AlphaFoldDB" id="A0A512ILU6"/>
<evidence type="ECO:0008006" key="3">
    <source>
        <dbReference type="Google" id="ProtNLM"/>
    </source>
</evidence>
<dbReference type="Proteomes" id="UP000321258">
    <property type="component" value="Unassembled WGS sequence"/>
</dbReference>
<dbReference type="PANTHER" id="PTHR39327">
    <property type="match status" value="1"/>
</dbReference>
<dbReference type="InterPro" id="IPR010319">
    <property type="entry name" value="Transglutaminase-like_Cys_pept"/>
</dbReference>
<gene>
    <name evidence="1" type="ORF">MHA02_10490</name>
</gene>
<comment type="caution">
    <text evidence="1">The sequence shown here is derived from an EMBL/GenBank/DDBJ whole genome shotgun (WGS) entry which is preliminary data.</text>
</comment>
<name>A0A512ILU6_9HYPH</name>
<dbReference type="Pfam" id="PF06035">
    <property type="entry name" value="Peptidase_C93"/>
    <property type="match status" value="1"/>
</dbReference>
<dbReference type="EMBL" id="BJZT01000008">
    <property type="protein sequence ID" value="GEO98661.1"/>
    <property type="molecule type" value="Genomic_DNA"/>
</dbReference>
<keyword evidence="2" id="KW-1185">Reference proteome</keyword>
<protein>
    <recommendedName>
        <fullName evidence="3">Transglutaminase</fullName>
    </recommendedName>
</protein>
<evidence type="ECO:0000313" key="2">
    <source>
        <dbReference type="Proteomes" id="UP000321258"/>
    </source>
</evidence>
<proteinExistence type="predicted"/>
<dbReference type="Gene3D" id="3.10.620.30">
    <property type="match status" value="1"/>
</dbReference>